<reference evidence="2" key="1">
    <citation type="submission" date="2022-11" db="UniProtKB">
        <authorList>
            <consortium name="WormBaseParasite"/>
        </authorList>
    </citation>
    <scope>IDENTIFICATION</scope>
</reference>
<dbReference type="Proteomes" id="UP000887576">
    <property type="component" value="Unplaced"/>
</dbReference>
<proteinExistence type="predicted"/>
<dbReference type="WBParaSite" id="JU765_v2.g17281.t1">
    <property type="protein sequence ID" value="JU765_v2.g17281.t1"/>
    <property type="gene ID" value="JU765_v2.g17281"/>
</dbReference>
<accession>A0AC34QKZ3</accession>
<sequence length="164" mass="18085">MMAWTNGFNSVVSYNKTLDVPALASTPVDIGNGFQQLHASPSDFVIKATLTDSTGNAITPVAILHPDKFYGLKNFGNVSLKTLKKVDDLTFEFTVTSTSIAPFVWVDLTAEFKKNNTALFRFSDNAFTATQPETVVQVKFVTKPEKEPTLSDLKACHVLNCFRE</sequence>
<evidence type="ECO:0000313" key="1">
    <source>
        <dbReference type="Proteomes" id="UP000887576"/>
    </source>
</evidence>
<evidence type="ECO:0000313" key="2">
    <source>
        <dbReference type="WBParaSite" id="JU765_v2.g17281.t1"/>
    </source>
</evidence>
<name>A0AC34QKZ3_9BILA</name>
<organism evidence="1 2">
    <name type="scientific">Panagrolaimus sp. JU765</name>
    <dbReference type="NCBI Taxonomy" id="591449"/>
    <lineage>
        <taxon>Eukaryota</taxon>
        <taxon>Metazoa</taxon>
        <taxon>Ecdysozoa</taxon>
        <taxon>Nematoda</taxon>
        <taxon>Chromadorea</taxon>
        <taxon>Rhabditida</taxon>
        <taxon>Tylenchina</taxon>
        <taxon>Panagrolaimomorpha</taxon>
        <taxon>Panagrolaimoidea</taxon>
        <taxon>Panagrolaimidae</taxon>
        <taxon>Panagrolaimus</taxon>
    </lineage>
</organism>
<protein>
    <submittedName>
        <fullName evidence="2">Beta-mannosidase</fullName>
    </submittedName>
</protein>